<keyword evidence="1" id="KW-0732">Signal</keyword>
<dbReference type="OrthoDB" id="463714at2"/>
<dbReference type="InterPro" id="IPR006558">
    <property type="entry name" value="LamG-like"/>
</dbReference>
<evidence type="ECO:0000259" key="4">
    <source>
        <dbReference type="PROSITE" id="PS51752"/>
    </source>
</evidence>
<dbReference type="InterPro" id="IPR015943">
    <property type="entry name" value="WD40/YVTN_repeat-like_dom_sf"/>
</dbReference>
<organism evidence="5 6">
    <name type="scientific">Microcystis aeruginosa SPC777</name>
    <dbReference type="NCBI Taxonomy" id="482300"/>
    <lineage>
        <taxon>Bacteria</taxon>
        <taxon>Bacillati</taxon>
        <taxon>Cyanobacteriota</taxon>
        <taxon>Cyanophyceae</taxon>
        <taxon>Oscillatoriophycideae</taxon>
        <taxon>Chroococcales</taxon>
        <taxon>Microcystaceae</taxon>
        <taxon>Microcystis</taxon>
    </lineage>
</organism>
<accession>S3J2B3</accession>
<dbReference type="RefSeq" id="WP_016516839.1">
    <property type="nucleotide sequence ID" value="NZ_ASZQ01000263.1"/>
</dbReference>
<dbReference type="SMART" id="SM00706">
    <property type="entry name" value="TECPR"/>
    <property type="match status" value="4"/>
</dbReference>
<gene>
    <name evidence="5" type="ORF">MAESPC_04429</name>
</gene>
<dbReference type="Pfam" id="PF13385">
    <property type="entry name" value="Laminin_G_3"/>
    <property type="match status" value="1"/>
</dbReference>
<sequence length="1267" mass="138530">MSQTENNTSVKKDAIESVLAFDGRGNYIEVPYAEQLNPEQFTLSCWAKVEGSQGQWRSPVTSRTTPSGGYKLYAGENNKWQFWTGDGSKWVVLTGSDVVLNTWTHVAATYDGSTMKLYINGEPIGTPVASKLKLNTNRPLRIGAGKTEGNPGYFFNGQIAEVQLWNRVRSPEEIKQSMNQRLKGDETGLVGYWPLNEGSENIAKDKTSNGNNGTINGATWGKSELPITSTKESEIGKKPDVITGGNSPSKYGIADTRTNYYLVDTNKPINGNGEITGWNIWAENTSPVQLIIYRKEANTWSVVGKSEVKTPVIGLNEFSLTTPIKVNQGDFVGIYYPQAGSISYDKNTAPLGNLSGKVLFTSSGATATAFSDSVDRIYSLSVKGNVGEIPIKIEKTETANYGVIGVGTNNLLCSRDTLTSDWKEIPNSGAFVSVALMPDGKIVGVGTNKSLYTRDSLISDWKEVPNSGAVISVALMPDGRIVGVGTNNNLYTRDTLTSEWKQIPHSGAVIDVAVMPDDKIVGIGTNNSLYTRDSLISDWKEVPNSGSVISLTVMPDGKLVGVGANNRLYSRDSLTSDWKEIPNSGSVIAVTCSVPPKFTTPEPVPSDNTDQVSKPIKLGPTGGSISGTDFQILPKDTAPQSQLKKVFVNAGWAIDALQVEYENPASIPGETYLSDLVGGRGGTKGEFSIPAGDYLTKISGTWGMSAPGRPKKEIVTIQFETKKGVKSPVFGGKHGKQEVDPFVLEAPEGQEIIGFFGSYGGGQNLLVRLGIYCQTVTTLAKLEPSNPQTPSNNEEVTPKEQSSSIKPETLTPSEPSNPQTPSNNEEVTPKEQSSSIKPEILTPSELSNPQTPSNNEEVTPKEQSSSIKPEILTPSEPSNPQTSESTQDKNMSEPLSKPDTTEPTKPSNTTKKKRLVVCCDGTWNELATSYPTNVVKFARLVKYTADDQTPQMVHYISGCGTEEDADLIERLGGGAFGWGIDRIIQDAYRFLCMNYDVEAEDEIYLVGFSRGAYTVRCLAGMIYNSGLLSRSKIRELPKAYELYRNSKIKPNDPEAQKFREDNSKKIDSEKDYLQGRVPIKMLGCWDTVGALGVPDLTPWLPLAKLWNRKYEFFDARLSPIVENAFHAVAIDEKRRGFPSSAMERSDKNPEQVVKEVFFAGEHGCIGGGTKEYRGLSDYTLQWMIHEAKKLGLEFDSTENYSEEFQIKPEPTTKFDNSVTGVYALAGEGWRPIESLKVAVHYSVVERLKADPNYRPQNLTPLLNKLLP</sequence>
<feature type="region of interest" description="Disordered" evidence="3">
    <location>
        <begin position="782"/>
        <end position="909"/>
    </location>
</feature>
<evidence type="ECO:0000256" key="3">
    <source>
        <dbReference type="SAM" id="MobiDB-lite"/>
    </source>
</evidence>
<evidence type="ECO:0000256" key="1">
    <source>
        <dbReference type="ARBA" id="ARBA00022729"/>
    </source>
</evidence>
<reference evidence="5 6" key="1">
    <citation type="journal article" date="2013" name="Genome Announc.">
        <title>Draft Genome Sequence of the Brazilian Toxic Bloom-Forming Cyanobacterium Microcystis aeruginosa Strain SPC777.</title>
        <authorList>
            <person name="Fiore M.F."/>
            <person name="Alvarenga D.O."/>
            <person name="Varani A.M."/>
            <person name="Hoff-Risseti C."/>
            <person name="Crespim E."/>
            <person name="Ramos R.T."/>
            <person name="Silva A."/>
            <person name="Schaker P.D."/>
            <person name="Heck K."/>
            <person name="Rigonato J."/>
            <person name="Schneider M.P."/>
        </authorList>
    </citation>
    <scope>NUCLEOTIDE SEQUENCE [LARGE SCALE GENOMIC DNA]</scope>
    <source>
        <strain evidence="6">SPC 777</strain>
    </source>
</reference>
<comment type="caution">
    <text evidence="5">The sequence shown here is derived from an EMBL/GenBank/DDBJ whole genome shotgun (WGS) entry which is preliminary data.</text>
</comment>
<protein>
    <recommendedName>
        <fullName evidence="4">Jacalin-type lectin domain-containing protein</fullName>
    </recommendedName>
</protein>
<dbReference type="SUPFAM" id="SSF49899">
    <property type="entry name" value="Concanavalin A-like lectins/glucanases"/>
    <property type="match status" value="1"/>
</dbReference>
<feature type="compositionally biased region" description="Polar residues" evidence="3">
    <location>
        <begin position="785"/>
        <end position="836"/>
    </location>
</feature>
<dbReference type="SMART" id="SM00560">
    <property type="entry name" value="LamGL"/>
    <property type="match status" value="1"/>
</dbReference>
<evidence type="ECO:0000256" key="2">
    <source>
        <dbReference type="ARBA" id="ARBA00023157"/>
    </source>
</evidence>
<dbReference type="PATRIC" id="fig|482300.6.peg.4905"/>
<evidence type="ECO:0000313" key="6">
    <source>
        <dbReference type="Proteomes" id="UP000014617"/>
    </source>
</evidence>
<feature type="compositionally biased region" description="Polar residues" evidence="3">
    <location>
        <begin position="844"/>
        <end position="867"/>
    </location>
</feature>
<dbReference type="AlphaFoldDB" id="S3J2B3"/>
<feature type="region of interest" description="Disordered" evidence="3">
    <location>
        <begin position="600"/>
        <end position="620"/>
    </location>
</feature>
<dbReference type="PROSITE" id="PS51752">
    <property type="entry name" value="JACALIN_LECTIN"/>
    <property type="match status" value="1"/>
</dbReference>
<dbReference type="EMBL" id="ASZQ01000263">
    <property type="protein sequence ID" value="EPF18851.1"/>
    <property type="molecule type" value="Genomic_DNA"/>
</dbReference>
<dbReference type="PANTHER" id="PTHR33840:SF1">
    <property type="entry name" value="TLE1 PHOSPHOLIPASE DOMAIN-CONTAINING PROTEIN"/>
    <property type="match status" value="1"/>
</dbReference>
<dbReference type="SMART" id="SM00915">
    <property type="entry name" value="Jacalin"/>
    <property type="match status" value="1"/>
</dbReference>
<dbReference type="InterPro" id="IPR036404">
    <property type="entry name" value="Jacalin-like_lectin_dom_sf"/>
</dbReference>
<evidence type="ECO:0000313" key="5">
    <source>
        <dbReference type="EMBL" id="EPF18851.1"/>
    </source>
</evidence>
<dbReference type="InterPro" id="IPR018712">
    <property type="entry name" value="Tle1-like_cat"/>
</dbReference>
<dbReference type="PANTHER" id="PTHR33840">
    <property type="match status" value="1"/>
</dbReference>
<dbReference type="Gene3D" id="2.100.10.30">
    <property type="entry name" value="Jacalin-like lectin domain"/>
    <property type="match status" value="1"/>
</dbReference>
<dbReference type="InterPro" id="IPR001229">
    <property type="entry name" value="Jacalin-like_lectin_dom"/>
</dbReference>
<dbReference type="Pfam" id="PF19193">
    <property type="entry name" value="Tectonin"/>
    <property type="match status" value="1"/>
</dbReference>
<dbReference type="SUPFAM" id="SSF51101">
    <property type="entry name" value="Mannose-binding lectins"/>
    <property type="match status" value="1"/>
</dbReference>
<dbReference type="InterPro" id="IPR013320">
    <property type="entry name" value="ConA-like_dom_sf"/>
</dbReference>
<dbReference type="SUPFAM" id="SSF69322">
    <property type="entry name" value="Tricorn protease domain 2"/>
    <property type="match status" value="1"/>
</dbReference>
<dbReference type="InterPro" id="IPR006624">
    <property type="entry name" value="Beta-propeller_rpt_TECPR"/>
</dbReference>
<keyword evidence="2" id="KW-1015">Disulfide bond</keyword>
<dbReference type="Pfam" id="PF01419">
    <property type="entry name" value="Jacalin"/>
    <property type="match status" value="1"/>
</dbReference>
<proteinExistence type="predicted"/>
<name>S3J2B3_MICAE</name>
<dbReference type="Pfam" id="PF09994">
    <property type="entry name" value="T6SS_Tle1-like_cat"/>
    <property type="match status" value="1"/>
</dbReference>
<dbReference type="Gene3D" id="2.60.120.200">
    <property type="match status" value="1"/>
</dbReference>
<dbReference type="Gene3D" id="2.130.10.10">
    <property type="entry name" value="YVTN repeat-like/Quinoprotein amine dehydrogenase"/>
    <property type="match status" value="1"/>
</dbReference>
<feature type="domain" description="Jacalin-type lectin" evidence="4">
    <location>
        <begin position="615"/>
        <end position="775"/>
    </location>
</feature>
<dbReference type="Proteomes" id="UP000014617">
    <property type="component" value="Unassembled WGS sequence"/>
</dbReference>
<feature type="compositionally biased region" description="Polar residues" evidence="3">
    <location>
        <begin position="875"/>
        <end position="885"/>
    </location>
</feature>